<gene>
    <name evidence="10" type="ORF">DI555_12840</name>
</gene>
<protein>
    <submittedName>
        <fullName evidence="10">Sensor domain-containing diguanylate cyclase</fullName>
    </submittedName>
</protein>
<keyword evidence="4 6" id="KW-1133">Transmembrane helix</keyword>
<comment type="subcellular location">
    <subcellularLocation>
        <location evidence="1">Cell membrane</location>
        <topology evidence="1">Multi-pass membrane protein</topology>
    </subcellularLocation>
</comment>
<keyword evidence="2" id="KW-1003">Cell membrane</keyword>
<evidence type="ECO:0000259" key="7">
    <source>
        <dbReference type="PROSITE" id="PS50112"/>
    </source>
</evidence>
<dbReference type="PANTHER" id="PTHR46663:SF4">
    <property type="entry name" value="DIGUANYLATE CYCLASE DGCT-RELATED"/>
    <property type="match status" value="1"/>
</dbReference>
<dbReference type="SMART" id="SM00086">
    <property type="entry name" value="PAC"/>
    <property type="match status" value="1"/>
</dbReference>
<evidence type="ECO:0000256" key="6">
    <source>
        <dbReference type="SAM" id="Phobius"/>
    </source>
</evidence>
<dbReference type="Gene3D" id="3.30.450.20">
    <property type="entry name" value="PAS domain"/>
    <property type="match status" value="1"/>
</dbReference>
<feature type="domain" description="PAS" evidence="7">
    <location>
        <begin position="306"/>
        <end position="376"/>
    </location>
</feature>
<accession>A0A2W5NLI4</accession>
<feature type="transmembrane region" description="Helical" evidence="6">
    <location>
        <begin position="270"/>
        <end position="291"/>
    </location>
</feature>
<evidence type="ECO:0000313" key="11">
    <source>
        <dbReference type="Proteomes" id="UP000249082"/>
    </source>
</evidence>
<dbReference type="NCBIfam" id="TIGR00254">
    <property type="entry name" value="GGDEF"/>
    <property type="match status" value="1"/>
</dbReference>
<organism evidence="10 11">
    <name type="scientific">Novosphingobium pentaromativorans</name>
    <dbReference type="NCBI Taxonomy" id="205844"/>
    <lineage>
        <taxon>Bacteria</taxon>
        <taxon>Pseudomonadati</taxon>
        <taxon>Pseudomonadota</taxon>
        <taxon>Alphaproteobacteria</taxon>
        <taxon>Sphingomonadales</taxon>
        <taxon>Sphingomonadaceae</taxon>
        <taxon>Novosphingobium</taxon>
    </lineage>
</organism>
<dbReference type="InterPro" id="IPR043128">
    <property type="entry name" value="Rev_trsase/Diguanyl_cyclase"/>
</dbReference>
<feature type="domain" description="PAC" evidence="8">
    <location>
        <begin position="380"/>
        <end position="432"/>
    </location>
</feature>
<feature type="transmembrane region" description="Helical" evidence="6">
    <location>
        <begin position="237"/>
        <end position="258"/>
    </location>
</feature>
<name>A0A2W5NLI4_9SPHN</name>
<dbReference type="GO" id="GO:0005886">
    <property type="term" value="C:plasma membrane"/>
    <property type="evidence" value="ECO:0007669"/>
    <property type="project" value="UniProtKB-SubCell"/>
</dbReference>
<comment type="caution">
    <text evidence="10">The sequence shown here is derived from an EMBL/GenBank/DDBJ whole genome shotgun (WGS) entry which is preliminary data.</text>
</comment>
<evidence type="ECO:0000256" key="4">
    <source>
        <dbReference type="ARBA" id="ARBA00022989"/>
    </source>
</evidence>
<evidence type="ECO:0000313" key="10">
    <source>
        <dbReference type="EMBL" id="PZQ54312.1"/>
    </source>
</evidence>
<dbReference type="InterPro" id="IPR052163">
    <property type="entry name" value="DGC-Regulatory_Protein"/>
</dbReference>
<dbReference type="InterPro" id="IPR001610">
    <property type="entry name" value="PAC"/>
</dbReference>
<dbReference type="SMART" id="SM00267">
    <property type="entry name" value="GGDEF"/>
    <property type="match status" value="1"/>
</dbReference>
<dbReference type="CDD" id="cd01949">
    <property type="entry name" value="GGDEF"/>
    <property type="match status" value="1"/>
</dbReference>
<dbReference type="SMART" id="SM00091">
    <property type="entry name" value="PAS"/>
    <property type="match status" value="1"/>
</dbReference>
<feature type="transmembrane region" description="Helical" evidence="6">
    <location>
        <begin position="12"/>
        <end position="33"/>
    </location>
</feature>
<dbReference type="Pfam" id="PF05231">
    <property type="entry name" value="MASE1"/>
    <property type="match status" value="1"/>
</dbReference>
<evidence type="ECO:0000256" key="3">
    <source>
        <dbReference type="ARBA" id="ARBA00022692"/>
    </source>
</evidence>
<dbReference type="FunFam" id="3.30.70.270:FF:000001">
    <property type="entry name" value="Diguanylate cyclase domain protein"/>
    <property type="match status" value="1"/>
</dbReference>
<dbReference type="Gene3D" id="3.30.70.270">
    <property type="match status" value="1"/>
</dbReference>
<dbReference type="Proteomes" id="UP000249082">
    <property type="component" value="Unassembled WGS sequence"/>
</dbReference>
<feature type="transmembrane region" description="Helical" evidence="6">
    <location>
        <begin position="86"/>
        <end position="105"/>
    </location>
</feature>
<dbReference type="PROSITE" id="PS50112">
    <property type="entry name" value="PAS"/>
    <property type="match status" value="1"/>
</dbReference>
<dbReference type="InterPro" id="IPR000160">
    <property type="entry name" value="GGDEF_dom"/>
</dbReference>
<dbReference type="SUPFAM" id="SSF55073">
    <property type="entry name" value="Nucleotide cyclase"/>
    <property type="match status" value="1"/>
</dbReference>
<dbReference type="InterPro" id="IPR000014">
    <property type="entry name" value="PAS"/>
</dbReference>
<proteinExistence type="predicted"/>
<dbReference type="GO" id="GO:0003824">
    <property type="term" value="F:catalytic activity"/>
    <property type="evidence" value="ECO:0007669"/>
    <property type="project" value="UniProtKB-ARBA"/>
</dbReference>
<feature type="transmembrane region" description="Helical" evidence="6">
    <location>
        <begin position="125"/>
        <end position="147"/>
    </location>
</feature>
<dbReference type="SUPFAM" id="SSF55785">
    <property type="entry name" value="PYP-like sensor domain (PAS domain)"/>
    <property type="match status" value="1"/>
</dbReference>
<sequence length="606" mass="66367">MFRSFSKRLRLPLREAVLTATAYFVCAAIALQLTRFDGGIAIVWLAGPMLFARLCSAPRRCWTALTLTCIPAGFCASILFGFHGLVALPLSLICIAEAWSAAWLVRRIHPRFGRFQSLPEVGSFLLVAGLLVPVTTSFAAALCAHLASGIPYWTAWRDWYAGHALGLVTFAPPLLLLLRGETRQWIASADRRRTGEAMLLLGLVAATSLVTFGQNEIPLVIIPFAPMVAATLRLGRFGAISSIVILVTMGLSFSLAGYGPTTLLHVSMSLKLKVLQIYFATIVLILLPLAAELRSRRRLVERLHTAEALHRAVLDRMSDIVVRLNSDGTVRYASPSASRVSGYQPGELVGRSIFHLILPEDLPIVLDARRRALANPDEPAIVEYRVNRKDGTVVWVESHIRSIVDSEGRSTGTVSIIREVTQRRQMVEDLTMQAMTDHLTGACNRRAFDEALLAILTSIPEDSEAGCLALFDLDHFKQINDRYGHATGDDVLVRFVTILRGAVRDGDLVARLGGEEFAVLLGGLSLDQAHLVCERIRTRLEDTAIQDSLGNIVKATVSVGLAPLLPGEENRVVMTVADNALYRAKQEGRNRTGLPVAGDFEDRRIA</sequence>
<evidence type="ECO:0000259" key="8">
    <source>
        <dbReference type="PROSITE" id="PS50113"/>
    </source>
</evidence>
<keyword evidence="5 6" id="KW-0472">Membrane</keyword>
<evidence type="ECO:0000256" key="2">
    <source>
        <dbReference type="ARBA" id="ARBA00022475"/>
    </source>
</evidence>
<reference evidence="10 11" key="1">
    <citation type="submission" date="2017-08" db="EMBL/GenBank/DDBJ databases">
        <title>Infants hospitalized years apart are colonized by the same room-sourced microbial strains.</title>
        <authorList>
            <person name="Brooks B."/>
            <person name="Olm M.R."/>
            <person name="Firek B.A."/>
            <person name="Baker R."/>
            <person name="Thomas B.C."/>
            <person name="Morowitz M.J."/>
            <person name="Banfield J.F."/>
        </authorList>
    </citation>
    <scope>NUCLEOTIDE SEQUENCE [LARGE SCALE GENOMIC DNA]</scope>
    <source>
        <strain evidence="10">S2_005_002_R2_33</strain>
    </source>
</reference>
<evidence type="ECO:0000259" key="9">
    <source>
        <dbReference type="PROSITE" id="PS50887"/>
    </source>
</evidence>
<dbReference type="CDD" id="cd00130">
    <property type="entry name" value="PAS"/>
    <property type="match status" value="1"/>
</dbReference>
<feature type="transmembrane region" description="Helical" evidence="6">
    <location>
        <begin position="39"/>
        <end position="55"/>
    </location>
</feature>
<dbReference type="AlphaFoldDB" id="A0A2W5NLI4"/>
<keyword evidence="3 6" id="KW-0812">Transmembrane</keyword>
<evidence type="ECO:0000256" key="1">
    <source>
        <dbReference type="ARBA" id="ARBA00004651"/>
    </source>
</evidence>
<dbReference type="InterPro" id="IPR007895">
    <property type="entry name" value="MASE1"/>
</dbReference>
<dbReference type="InterPro" id="IPR013655">
    <property type="entry name" value="PAS_fold_3"/>
</dbReference>
<feature type="transmembrane region" description="Helical" evidence="6">
    <location>
        <begin position="62"/>
        <end position="80"/>
    </location>
</feature>
<dbReference type="PROSITE" id="PS50113">
    <property type="entry name" value="PAC"/>
    <property type="match status" value="1"/>
</dbReference>
<dbReference type="Pfam" id="PF08447">
    <property type="entry name" value="PAS_3"/>
    <property type="match status" value="1"/>
</dbReference>
<dbReference type="NCBIfam" id="TIGR00229">
    <property type="entry name" value="sensory_box"/>
    <property type="match status" value="1"/>
</dbReference>
<dbReference type="PANTHER" id="PTHR46663">
    <property type="entry name" value="DIGUANYLATE CYCLASE DGCT-RELATED"/>
    <property type="match status" value="1"/>
</dbReference>
<dbReference type="InterPro" id="IPR035965">
    <property type="entry name" value="PAS-like_dom_sf"/>
</dbReference>
<dbReference type="EMBL" id="QFPX01000009">
    <property type="protein sequence ID" value="PZQ54312.1"/>
    <property type="molecule type" value="Genomic_DNA"/>
</dbReference>
<dbReference type="InterPro" id="IPR029787">
    <property type="entry name" value="Nucleotide_cyclase"/>
</dbReference>
<evidence type="ECO:0000256" key="5">
    <source>
        <dbReference type="ARBA" id="ARBA00023136"/>
    </source>
</evidence>
<feature type="transmembrane region" description="Helical" evidence="6">
    <location>
        <begin position="199"/>
        <end position="225"/>
    </location>
</feature>
<feature type="transmembrane region" description="Helical" evidence="6">
    <location>
        <begin position="159"/>
        <end position="178"/>
    </location>
</feature>
<dbReference type="InterPro" id="IPR000700">
    <property type="entry name" value="PAS-assoc_C"/>
</dbReference>
<feature type="domain" description="GGDEF" evidence="9">
    <location>
        <begin position="464"/>
        <end position="597"/>
    </location>
</feature>
<dbReference type="PROSITE" id="PS50887">
    <property type="entry name" value="GGDEF"/>
    <property type="match status" value="1"/>
</dbReference>
<dbReference type="Pfam" id="PF00990">
    <property type="entry name" value="GGDEF"/>
    <property type="match status" value="1"/>
</dbReference>